<protein>
    <submittedName>
        <fullName evidence="8">Glycerol-3-phosphate dehydrogenase</fullName>
    </submittedName>
</protein>
<evidence type="ECO:0000313" key="9">
    <source>
        <dbReference type="Proteomes" id="UP000038011"/>
    </source>
</evidence>
<evidence type="ECO:0000256" key="2">
    <source>
        <dbReference type="ARBA" id="ARBA00007330"/>
    </source>
</evidence>
<dbReference type="AlphaFoldDB" id="A0A0N0VL27"/>
<comment type="similarity">
    <text evidence="2">Belongs to the FAD-dependent glycerol-3-phosphate dehydrogenase family.</text>
</comment>
<dbReference type="EMBL" id="JXMU01000024">
    <property type="protein sequence ID" value="KPB00361.1"/>
    <property type="molecule type" value="Genomic_DNA"/>
</dbReference>
<evidence type="ECO:0000256" key="4">
    <source>
        <dbReference type="ARBA" id="ARBA00022827"/>
    </source>
</evidence>
<evidence type="ECO:0000259" key="6">
    <source>
        <dbReference type="Pfam" id="PF01266"/>
    </source>
</evidence>
<feature type="domain" description="FAD dependent oxidoreductase" evidence="6">
    <location>
        <begin position="19"/>
        <end position="370"/>
    </location>
</feature>
<keyword evidence="3" id="KW-0285">Flavoprotein</keyword>
<reference evidence="8 9" key="1">
    <citation type="submission" date="2015-01" db="EMBL/GenBank/DDBJ databases">
        <title>Ahrensia donghaiensis sp. nov., a novel dimethylsulphoniopropionate-cleavage bacterium isolated from seawater and emended descriptions of the genus Ahrensia and Ahrensia kielensis.</title>
        <authorList>
            <person name="Liu J."/>
        </authorList>
    </citation>
    <scope>NUCLEOTIDE SEQUENCE [LARGE SCALE GENOMIC DNA]</scope>
    <source>
        <strain evidence="8 9">LZD062</strain>
    </source>
</reference>
<dbReference type="InterPro" id="IPR006076">
    <property type="entry name" value="FAD-dep_OxRdtase"/>
</dbReference>
<dbReference type="Gene3D" id="1.10.8.870">
    <property type="entry name" value="Alpha-glycerophosphate oxidase, cap domain"/>
    <property type="match status" value="1"/>
</dbReference>
<dbReference type="GO" id="GO:0046168">
    <property type="term" value="P:glycerol-3-phosphate catabolic process"/>
    <property type="evidence" value="ECO:0007669"/>
    <property type="project" value="TreeGrafter"/>
</dbReference>
<evidence type="ECO:0000313" key="8">
    <source>
        <dbReference type="EMBL" id="KPB00361.1"/>
    </source>
</evidence>
<evidence type="ECO:0000256" key="5">
    <source>
        <dbReference type="ARBA" id="ARBA00023002"/>
    </source>
</evidence>
<proteinExistence type="inferred from homology"/>
<comment type="caution">
    <text evidence="8">The sequence shown here is derived from an EMBL/GenBank/DDBJ whole genome shotgun (WGS) entry which is preliminary data.</text>
</comment>
<dbReference type="Gene3D" id="3.30.9.10">
    <property type="entry name" value="D-Amino Acid Oxidase, subunit A, domain 2"/>
    <property type="match status" value="1"/>
</dbReference>
<dbReference type="PANTHER" id="PTHR11985:SF15">
    <property type="entry name" value="GLYCEROL-3-PHOSPHATE DEHYDROGENASE, MITOCHONDRIAL"/>
    <property type="match status" value="1"/>
</dbReference>
<name>A0A0N0VL27_9HYPH</name>
<organism evidence="8 9">
    <name type="scientific">Ahrensia marina</name>
    <dbReference type="NCBI Taxonomy" id="1514904"/>
    <lineage>
        <taxon>Bacteria</taxon>
        <taxon>Pseudomonadati</taxon>
        <taxon>Pseudomonadota</taxon>
        <taxon>Alphaproteobacteria</taxon>
        <taxon>Hyphomicrobiales</taxon>
        <taxon>Ahrensiaceae</taxon>
        <taxon>Ahrensia</taxon>
    </lineage>
</organism>
<dbReference type="InterPro" id="IPR038299">
    <property type="entry name" value="DAO_C_sf"/>
</dbReference>
<gene>
    <name evidence="8" type="ORF">SU32_14265</name>
</gene>
<feature type="domain" description="Alpha-glycerophosphate oxidase C-terminal" evidence="7">
    <location>
        <begin position="420"/>
        <end position="541"/>
    </location>
</feature>
<keyword evidence="4" id="KW-0274">FAD</keyword>
<sequence>MSAQREDIIEAISHDPDFDVIVVGGGINGIGVYRDLALQGLRVLLVERKDYCSGCSAAPSRMIHGGLRYLENGEFGLVRESLAERDGLLRNAPHFVQPLPTTIPIVSLFSGSLNAVASFLRYTDKPANRGAMPIKFGLSLYDWITRKDRTLPKHRFRSAKATRKLWPALMAGLRYSATYYDAWISHPERLGLELIIDTMAQNPRCAALNYATLERKGSEYFLSDHQTGREYSVRTKTIVNATGAWLDESLGALTADKKPLEKLVSGTKGSHLILENKALLEALNGHMMFYENRDGRVCIVFPYLGKVLAGSTDIRVENASRVKCEEHERDYILSSLSLLFPEIEIASEQIVFSYSGIRPLPRSDHNFTGRISRGHFTKRIGSDVPQFCMVGGKWTTFRAFAEQTTDEVLKELGHDRSKHTSTMPIGGGRNFPENAETLIDEIIQNYSVGPERAAHLARLYGTRAHDVQAYCEARGDDRPIVSGSSYTAGEIAFLVANEFVTSLSDIVLRRTDLAITGQLSSQMIDTICQITSKMNNWSAAKARQEKQTLIAELQNFYGVSEDMLETRNHIRSDQCDQTQKPV</sequence>
<dbReference type="PATRIC" id="fig|1514904.3.peg.1990"/>
<dbReference type="InterPro" id="IPR000447">
    <property type="entry name" value="G3P_DH_FAD-dep"/>
</dbReference>
<dbReference type="RefSeq" id="WP_054000049.1">
    <property type="nucleotide sequence ID" value="NZ_JXMU01000024.1"/>
</dbReference>
<evidence type="ECO:0000256" key="3">
    <source>
        <dbReference type="ARBA" id="ARBA00022630"/>
    </source>
</evidence>
<dbReference type="InterPro" id="IPR031656">
    <property type="entry name" value="DAO_C"/>
</dbReference>
<dbReference type="Proteomes" id="UP000038011">
    <property type="component" value="Unassembled WGS sequence"/>
</dbReference>
<dbReference type="Pfam" id="PF01266">
    <property type="entry name" value="DAO"/>
    <property type="match status" value="1"/>
</dbReference>
<dbReference type="PRINTS" id="PR01001">
    <property type="entry name" value="FADG3PDH"/>
</dbReference>
<dbReference type="InterPro" id="IPR036188">
    <property type="entry name" value="FAD/NAD-bd_sf"/>
</dbReference>
<dbReference type="Gene3D" id="3.50.50.60">
    <property type="entry name" value="FAD/NAD(P)-binding domain"/>
    <property type="match status" value="1"/>
</dbReference>
<comment type="cofactor">
    <cofactor evidence="1">
        <name>FAD</name>
        <dbReference type="ChEBI" id="CHEBI:57692"/>
    </cofactor>
</comment>
<dbReference type="STRING" id="1514904.SU32_14265"/>
<accession>A0A0N0VL27</accession>
<evidence type="ECO:0000259" key="7">
    <source>
        <dbReference type="Pfam" id="PF16901"/>
    </source>
</evidence>
<evidence type="ECO:0000256" key="1">
    <source>
        <dbReference type="ARBA" id="ARBA00001974"/>
    </source>
</evidence>
<keyword evidence="5" id="KW-0560">Oxidoreductase</keyword>
<dbReference type="Pfam" id="PF16901">
    <property type="entry name" value="DAO_C"/>
    <property type="match status" value="1"/>
</dbReference>
<dbReference type="OrthoDB" id="9766796at2"/>
<keyword evidence="9" id="KW-1185">Reference proteome</keyword>
<dbReference type="SUPFAM" id="SSF51905">
    <property type="entry name" value="FAD/NAD(P)-binding domain"/>
    <property type="match status" value="1"/>
</dbReference>
<dbReference type="PANTHER" id="PTHR11985">
    <property type="entry name" value="GLYCEROL-3-PHOSPHATE DEHYDROGENASE"/>
    <property type="match status" value="1"/>
</dbReference>
<dbReference type="GO" id="GO:0004368">
    <property type="term" value="F:glycerol-3-phosphate dehydrogenase (quinone) activity"/>
    <property type="evidence" value="ECO:0007669"/>
    <property type="project" value="InterPro"/>
</dbReference>